<keyword evidence="2" id="KW-1185">Reference proteome</keyword>
<accession>A0A8J5J7Z2</accession>
<sequence>GCFLGPLIGALADGALPGDLQWLFPKHVEVDKDMAFFYQITHEVPPFFLSMSVDNVVIEALSFAGQQATLNDVVWVYRALTQDNVTLNVPTLIVTPPGTASAAIDVSSEGELPTLLTGTITWGDGLPDTDVNLTQFTQPGAVGIIAESYSHNYTDNGKFSVQLSIGNPISNVQVTGSVSV</sequence>
<comment type="caution">
    <text evidence="1">The sequence shown here is derived from an EMBL/GenBank/DDBJ whole genome shotgun (WGS) entry which is preliminary data.</text>
</comment>
<feature type="non-terminal residue" evidence="1">
    <location>
        <position position="180"/>
    </location>
</feature>
<evidence type="ECO:0000313" key="2">
    <source>
        <dbReference type="Proteomes" id="UP000747542"/>
    </source>
</evidence>
<gene>
    <name evidence="1" type="ORF">Hamer_G022134</name>
</gene>
<dbReference type="Proteomes" id="UP000747542">
    <property type="component" value="Unassembled WGS sequence"/>
</dbReference>
<organism evidence="1 2">
    <name type="scientific">Homarus americanus</name>
    <name type="common">American lobster</name>
    <dbReference type="NCBI Taxonomy" id="6706"/>
    <lineage>
        <taxon>Eukaryota</taxon>
        <taxon>Metazoa</taxon>
        <taxon>Ecdysozoa</taxon>
        <taxon>Arthropoda</taxon>
        <taxon>Crustacea</taxon>
        <taxon>Multicrustacea</taxon>
        <taxon>Malacostraca</taxon>
        <taxon>Eumalacostraca</taxon>
        <taxon>Eucarida</taxon>
        <taxon>Decapoda</taxon>
        <taxon>Pleocyemata</taxon>
        <taxon>Astacidea</taxon>
        <taxon>Nephropoidea</taxon>
        <taxon>Nephropidae</taxon>
        <taxon>Homarus</taxon>
    </lineage>
</organism>
<feature type="non-terminal residue" evidence="1">
    <location>
        <position position="1"/>
    </location>
</feature>
<evidence type="ECO:0000313" key="1">
    <source>
        <dbReference type="EMBL" id="KAG7154292.1"/>
    </source>
</evidence>
<protein>
    <submittedName>
        <fullName evidence="1">Putative Polycystic kidney disease protein 1-like 1</fullName>
    </submittedName>
</protein>
<dbReference type="AlphaFoldDB" id="A0A8J5J7Z2"/>
<reference evidence="1" key="1">
    <citation type="journal article" date="2021" name="Sci. Adv.">
        <title>The American lobster genome reveals insights on longevity, neural, and immune adaptations.</title>
        <authorList>
            <person name="Polinski J.M."/>
            <person name="Zimin A.V."/>
            <person name="Clark K.F."/>
            <person name="Kohn A.B."/>
            <person name="Sadowski N."/>
            <person name="Timp W."/>
            <person name="Ptitsyn A."/>
            <person name="Khanna P."/>
            <person name="Romanova D.Y."/>
            <person name="Williams P."/>
            <person name="Greenwood S.J."/>
            <person name="Moroz L.L."/>
            <person name="Walt D.R."/>
            <person name="Bodnar A.G."/>
        </authorList>
    </citation>
    <scope>NUCLEOTIDE SEQUENCE</scope>
    <source>
        <strain evidence="1">GMGI-L3</strain>
    </source>
</reference>
<dbReference type="EMBL" id="JAHLQT010044612">
    <property type="protein sequence ID" value="KAG7154292.1"/>
    <property type="molecule type" value="Genomic_DNA"/>
</dbReference>
<proteinExistence type="predicted"/>
<name>A0A8J5J7Z2_HOMAM</name>